<reference evidence="1" key="1">
    <citation type="submission" date="2020-07" db="EMBL/GenBank/DDBJ databases">
        <title>Clarias magur genome sequencing, assembly and annotation.</title>
        <authorList>
            <person name="Kushwaha B."/>
            <person name="Kumar R."/>
            <person name="Das P."/>
            <person name="Joshi C.G."/>
            <person name="Kumar D."/>
            <person name="Nagpure N.S."/>
            <person name="Pandey M."/>
            <person name="Agarwal S."/>
            <person name="Srivastava S."/>
            <person name="Singh M."/>
            <person name="Sahoo L."/>
            <person name="Jayasankar P."/>
            <person name="Meher P.K."/>
            <person name="Koringa P.G."/>
            <person name="Iquebal M.A."/>
            <person name="Das S.P."/>
            <person name="Bit A."/>
            <person name="Patnaik S."/>
            <person name="Patel N."/>
            <person name="Shah T.M."/>
            <person name="Hinsu A."/>
            <person name="Jena J.K."/>
        </authorList>
    </citation>
    <scope>NUCLEOTIDE SEQUENCE</scope>
    <source>
        <strain evidence="1">CIFAMagur01</strain>
        <tissue evidence="1">Testis</tissue>
    </source>
</reference>
<dbReference type="AlphaFoldDB" id="A0A8J4THL1"/>
<proteinExistence type="predicted"/>
<name>A0A8J4THL1_CLAMG</name>
<sequence length="65" mass="7219">MVAYSRIRMSDIDFSSGRAAWFARPVCASELAGLMSRAKPRVSCQSDSAHQRHNLLGLNLLKGKR</sequence>
<organism evidence="1 2">
    <name type="scientific">Clarias magur</name>
    <name type="common">Asian catfish</name>
    <name type="synonym">Macropteronotus magur</name>
    <dbReference type="NCBI Taxonomy" id="1594786"/>
    <lineage>
        <taxon>Eukaryota</taxon>
        <taxon>Metazoa</taxon>
        <taxon>Chordata</taxon>
        <taxon>Craniata</taxon>
        <taxon>Vertebrata</taxon>
        <taxon>Euteleostomi</taxon>
        <taxon>Actinopterygii</taxon>
        <taxon>Neopterygii</taxon>
        <taxon>Teleostei</taxon>
        <taxon>Ostariophysi</taxon>
        <taxon>Siluriformes</taxon>
        <taxon>Clariidae</taxon>
        <taxon>Clarias</taxon>
    </lineage>
</organism>
<keyword evidence="2" id="KW-1185">Reference proteome</keyword>
<dbReference type="Proteomes" id="UP000727407">
    <property type="component" value="Unassembled WGS sequence"/>
</dbReference>
<protein>
    <submittedName>
        <fullName evidence="1">3-hydroxy-3-methylglutaryl-coenzyme A reductase</fullName>
    </submittedName>
</protein>
<evidence type="ECO:0000313" key="1">
    <source>
        <dbReference type="EMBL" id="KAF5890663.1"/>
    </source>
</evidence>
<accession>A0A8J4THL1</accession>
<dbReference type="EMBL" id="QNUK01000661">
    <property type="protein sequence ID" value="KAF5890663.1"/>
    <property type="molecule type" value="Genomic_DNA"/>
</dbReference>
<comment type="caution">
    <text evidence="1">The sequence shown here is derived from an EMBL/GenBank/DDBJ whole genome shotgun (WGS) entry which is preliminary data.</text>
</comment>
<evidence type="ECO:0000313" key="2">
    <source>
        <dbReference type="Proteomes" id="UP000727407"/>
    </source>
</evidence>
<gene>
    <name evidence="1" type="primary">hmgcr</name>
    <name evidence="1" type="ORF">DAT39_019633</name>
</gene>